<dbReference type="RefSeq" id="WP_199870170.1">
    <property type="nucleotide sequence ID" value="NZ_JAAGPU010000018.1"/>
</dbReference>
<keyword evidence="1" id="KW-0812">Transmembrane</keyword>
<keyword evidence="1" id="KW-1133">Transmembrane helix</keyword>
<protein>
    <submittedName>
        <fullName evidence="2">Uncharacterized protein</fullName>
    </submittedName>
</protein>
<organism evidence="2 3">
    <name type="scientific">Clostridium senegalense</name>
    <dbReference type="NCBI Taxonomy" id="1465809"/>
    <lineage>
        <taxon>Bacteria</taxon>
        <taxon>Bacillati</taxon>
        <taxon>Bacillota</taxon>
        <taxon>Clostridia</taxon>
        <taxon>Eubacteriales</taxon>
        <taxon>Clostridiaceae</taxon>
        <taxon>Clostridium</taxon>
    </lineage>
</organism>
<comment type="caution">
    <text evidence="2">The sequence shown here is derived from an EMBL/GenBank/DDBJ whole genome shotgun (WGS) entry which is preliminary data.</text>
</comment>
<dbReference type="Proteomes" id="UP000481872">
    <property type="component" value="Unassembled WGS sequence"/>
</dbReference>
<evidence type="ECO:0000313" key="2">
    <source>
        <dbReference type="EMBL" id="NEU05317.1"/>
    </source>
</evidence>
<evidence type="ECO:0000256" key="1">
    <source>
        <dbReference type="SAM" id="Phobius"/>
    </source>
</evidence>
<gene>
    <name evidence="2" type="ORF">G3M99_10720</name>
</gene>
<reference evidence="2 3" key="1">
    <citation type="submission" date="2020-02" db="EMBL/GenBank/DDBJ databases">
        <title>Genome assembly of a novel Clostridium senegalense strain.</title>
        <authorList>
            <person name="Gupta T.B."/>
            <person name="Jauregui R."/>
            <person name="Maclean P."/>
            <person name="Nawarathana A."/>
            <person name="Brightwell G."/>
        </authorList>
    </citation>
    <scope>NUCLEOTIDE SEQUENCE [LARGE SCALE GENOMIC DNA]</scope>
    <source>
        <strain evidence="2 3">AGRFS4</strain>
    </source>
</reference>
<name>A0A6M0H456_9CLOT</name>
<feature type="transmembrane region" description="Helical" evidence="1">
    <location>
        <begin position="249"/>
        <end position="275"/>
    </location>
</feature>
<feature type="transmembrane region" description="Helical" evidence="1">
    <location>
        <begin position="202"/>
        <end position="229"/>
    </location>
</feature>
<sequence>MLFQEIKRRLFTKYVLFSIIGILIITLGLNFMLIHDENDTSYNLQQEYFYEGDIKEDELLVALKKVRDEKSEESRYISQLYIINSLVNAYPGILYTENKVKDFPDKFAKDFYQCWKYKFEALIKKLPSSQQEIAKEKLNQVKIPFKQYEGHQIYPFVLGNIQIIYMIIAFLVTFFAVSTYSESFEDGSMDIIMTTKFYKKNMFIRVLPVIIYGVLLTIIATLGTVFIISSKFGFKGLKSSFKMISLFSYGNFTIGQTILIMAMAEVIGVFALSTVMGYLSLKLKKTTVVIAIGVGLNMFYIIVSKFMSFSTNLIKYLLNAIPISTHQVFISMNEFSLDFRIWEPYEIMIEVLIVFIISFIALTFSINRKEV</sequence>
<feature type="transmembrane region" description="Helical" evidence="1">
    <location>
        <begin position="163"/>
        <end position="181"/>
    </location>
</feature>
<evidence type="ECO:0000313" key="3">
    <source>
        <dbReference type="Proteomes" id="UP000481872"/>
    </source>
</evidence>
<feature type="transmembrane region" description="Helical" evidence="1">
    <location>
        <begin position="287"/>
        <end position="307"/>
    </location>
</feature>
<dbReference type="EMBL" id="JAAGPU010000018">
    <property type="protein sequence ID" value="NEU05317.1"/>
    <property type="molecule type" value="Genomic_DNA"/>
</dbReference>
<proteinExistence type="predicted"/>
<feature type="transmembrane region" description="Helical" evidence="1">
    <location>
        <begin position="347"/>
        <end position="366"/>
    </location>
</feature>
<keyword evidence="3" id="KW-1185">Reference proteome</keyword>
<accession>A0A6M0H456</accession>
<dbReference type="AlphaFoldDB" id="A0A6M0H456"/>
<feature type="transmembrane region" description="Helical" evidence="1">
    <location>
        <begin position="12"/>
        <end position="34"/>
    </location>
</feature>
<keyword evidence="1" id="KW-0472">Membrane</keyword>